<dbReference type="InterPro" id="IPR036736">
    <property type="entry name" value="ACP-like_sf"/>
</dbReference>
<evidence type="ECO:0000259" key="1">
    <source>
        <dbReference type="PROSITE" id="PS50075"/>
    </source>
</evidence>
<feature type="domain" description="Carrier" evidence="1">
    <location>
        <begin position="12"/>
        <end position="90"/>
    </location>
</feature>
<name>A0A6J5FTD6_9BURK</name>
<sequence>MTTHNAYSPGREEIAATIRSCLLSAIGITMAADLIADDTNLFDVGVDSMNMTDLLLQLEQRFGFTLAPEDLSADLFLRFGNLVSFVESHVLRN</sequence>
<dbReference type="InterPro" id="IPR009081">
    <property type="entry name" value="PP-bd_ACP"/>
</dbReference>
<dbReference type="RefSeq" id="WP_175159240.1">
    <property type="nucleotide sequence ID" value="NZ_CADIKI010000005.1"/>
</dbReference>
<evidence type="ECO:0000313" key="2">
    <source>
        <dbReference type="EMBL" id="CAB3786422.1"/>
    </source>
</evidence>
<organism evidence="2 3">
    <name type="scientific">Paraburkholderia fynbosensis</name>
    <dbReference type="NCBI Taxonomy" id="1200993"/>
    <lineage>
        <taxon>Bacteria</taxon>
        <taxon>Pseudomonadati</taxon>
        <taxon>Pseudomonadota</taxon>
        <taxon>Betaproteobacteria</taxon>
        <taxon>Burkholderiales</taxon>
        <taxon>Burkholderiaceae</taxon>
        <taxon>Paraburkholderia</taxon>
    </lineage>
</organism>
<dbReference type="Proteomes" id="UP000494252">
    <property type="component" value="Unassembled WGS sequence"/>
</dbReference>
<dbReference type="Pfam" id="PF00550">
    <property type="entry name" value="PP-binding"/>
    <property type="match status" value="1"/>
</dbReference>
<proteinExistence type="predicted"/>
<reference evidence="2 3" key="1">
    <citation type="submission" date="2020-04" db="EMBL/GenBank/DDBJ databases">
        <authorList>
            <person name="De Canck E."/>
        </authorList>
    </citation>
    <scope>NUCLEOTIDE SEQUENCE [LARGE SCALE GENOMIC DNA]</scope>
    <source>
        <strain evidence="2 3">LMG 27177</strain>
    </source>
</reference>
<accession>A0A6J5FTD6</accession>
<dbReference type="AlphaFoldDB" id="A0A6J5FTD6"/>
<dbReference type="EMBL" id="CADIKI010000005">
    <property type="protein sequence ID" value="CAB3786422.1"/>
    <property type="molecule type" value="Genomic_DNA"/>
</dbReference>
<protein>
    <recommendedName>
        <fullName evidence="1">Carrier domain-containing protein</fullName>
    </recommendedName>
</protein>
<dbReference type="PROSITE" id="PS50075">
    <property type="entry name" value="CARRIER"/>
    <property type="match status" value="1"/>
</dbReference>
<dbReference type="SUPFAM" id="SSF47336">
    <property type="entry name" value="ACP-like"/>
    <property type="match status" value="1"/>
</dbReference>
<gene>
    <name evidence="2" type="ORF">LMG27177_02004</name>
</gene>
<dbReference type="Gene3D" id="1.10.1200.10">
    <property type="entry name" value="ACP-like"/>
    <property type="match status" value="1"/>
</dbReference>
<keyword evidence="3" id="KW-1185">Reference proteome</keyword>
<evidence type="ECO:0000313" key="3">
    <source>
        <dbReference type="Proteomes" id="UP000494252"/>
    </source>
</evidence>